<reference evidence="10 11" key="1">
    <citation type="submission" date="2007-09" db="EMBL/GenBank/DDBJ databases">
        <title>Draft genome sequence of Eubacterium dolichum (DSM 3991).</title>
        <authorList>
            <person name="Sudarsanam P."/>
            <person name="Ley R."/>
            <person name="Guruge J."/>
            <person name="Turnbaugh P.J."/>
            <person name="Mahowald M."/>
            <person name="Liep D."/>
            <person name="Gordon J."/>
        </authorList>
    </citation>
    <scope>NUCLEOTIDE SEQUENCE [LARGE SCALE GENOMIC DNA]</scope>
    <source>
        <strain evidence="10 11">DSM 3991</strain>
    </source>
</reference>
<organism evidence="10 11">
    <name type="scientific">Amedibacillus dolichus DSM 3991</name>
    <dbReference type="NCBI Taxonomy" id="428127"/>
    <lineage>
        <taxon>Bacteria</taxon>
        <taxon>Bacillati</taxon>
        <taxon>Bacillota</taxon>
        <taxon>Erysipelotrichia</taxon>
        <taxon>Erysipelotrichales</taxon>
        <taxon>Erysipelotrichaceae</taxon>
        <taxon>Amedibacillus</taxon>
    </lineage>
</organism>
<dbReference type="Gene3D" id="3.40.140.10">
    <property type="entry name" value="Cytidine Deaminase, domain 2"/>
    <property type="match status" value="1"/>
</dbReference>
<gene>
    <name evidence="10" type="ORF">EUBDOL_00276</name>
</gene>
<comment type="cofactor">
    <cofactor evidence="1 8">
        <name>Zn(2+)</name>
        <dbReference type="ChEBI" id="CHEBI:29105"/>
    </cofactor>
</comment>
<feature type="active site" description="Proton donor" evidence="7">
    <location>
        <position position="88"/>
    </location>
</feature>
<dbReference type="InterPro" id="IPR035105">
    <property type="entry name" value="Deoxycytidylate_deaminase_dom"/>
</dbReference>
<evidence type="ECO:0000313" key="10">
    <source>
        <dbReference type="EMBL" id="EDP12182.1"/>
    </source>
</evidence>
<dbReference type="InterPro" id="IPR016193">
    <property type="entry name" value="Cytidine_deaminase-like"/>
</dbReference>
<name>A8R8E2_9FIRM</name>
<evidence type="ECO:0000256" key="7">
    <source>
        <dbReference type="PIRSR" id="PIRSR006019-1"/>
    </source>
</evidence>
<feature type="binding site" evidence="8">
    <location>
        <position position="111"/>
    </location>
    <ligand>
        <name>Zn(2+)</name>
        <dbReference type="ChEBI" id="CHEBI:29105"/>
        <note>catalytic</note>
    </ligand>
</feature>
<dbReference type="PIRSF" id="PIRSF006019">
    <property type="entry name" value="dCMP_deaminase"/>
    <property type="match status" value="1"/>
</dbReference>
<dbReference type="AlphaFoldDB" id="A8R8E2"/>
<dbReference type="GO" id="GO:0006220">
    <property type="term" value="P:pyrimidine nucleotide metabolic process"/>
    <property type="evidence" value="ECO:0007669"/>
    <property type="project" value="InterPro"/>
</dbReference>
<evidence type="ECO:0000256" key="5">
    <source>
        <dbReference type="ARBA" id="ARBA00022801"/>
    </source>
</evidence>
<feature type="binding site" evidence="8">
    <location>
        <position position="86"/>
    </location>
    <ligand>
        <name>Zn(2+)</name>
        <dbReference type="ChEBI" id="CHEBI:29105"/>
        <note>catalytic</note>
    </ligand>
</feature>
<comment type="similarity">
    <text evidence="2">Belongs to the cytidine and deoxycytidylate deaminase family.</text>
</comment>
<dbReference type="InterPro" id="IPR002125">
    <property type="entry name" value="CMP_dCMP_dom"/>
</dbReference>
<dbReference type="CDD" id="cd01286">
    <property type="entry name" value="deoxycytidylate_deaminase"/>
    <property type="match status" value="1"/>
</dbReference>
<evidence type="ECO:0000259" key="9">
    <source>
        <dbReference type="PROSITE" id="PS51747"/>
    </source>
</evidence>
<dbReference type="HOGENOM" id="CLU_047993_1_2_9"/>
<feature type="binding site" evidence="8">
    <location>
        <position position="114"/>
    </location>
    <ligand>
        <name>Zn(2+)</name>
        <dbReference type="ChEBI" id="CHEBI:29105"/>
        <note>catalytic</note>
    </ligand>
</feature>
<evidence type="ECO:0000256" key="4">
    <source>
        <dbReference type="ARBA" id="ARBA00022727"/>
    </source>
</evidence>
<evidence type="ECO:0000256" key="6">
    <source>
        <dbReference type="ARBA" id="ARBA00022833"/>
    </source>
</evidence>
<dbReference type="InterPro" id="IPR016192">
    <property type="entry name" value="APOBEC/CMP_deaminase_Zn-bd"/>
</dbReference>
<dbReference type="InterPro" id="IPR016473">
    <property type="entry name" value="dCMP_deaminase"/>
</dbReference>
<evidence type="ECO:0000256" key="8">
    <source>
        <dbReference type="PIRSR" id="PIRSR006019-2"/>
    </source>
</evidence>
<sequence>MKHISEVNKMKRSDVLTWDEYFMGLAHLSAKRSKDPNTQVGAAIVNDQHKVVSIGYNGFPNGCHDDDFPWEREGDFCATKYPYVVHAELNAILNSSTNLQGCSIYVSLFPCNECAKAIIQSGIRRVVYESDKYADTDGTIASKRMLKAAGVELVQIPYTIDLQVSKRENK</sequence>
<dbReference type="PANTHER" id="PTHR11086:SF18">
    <property type="entry name" value="DEOXYCYTIDYLATE DEAMINASE"/>
    <property type="match status" value="1"/>
</dbReference>
<comment type="caution">
    <text evidence="10">The sequence shown here is derived from an EMBL/GenBank/DDBJ whole genome shotgun (WGS) entry which is preliminary data.</text>
</comment>
<dbReference type="FunFam" id="3.40.140.10:FF:000021">
    <property type="entry name" value="Deoxycytidylate deaminase"/>
    <property type="match status" value="1"/>
</dbReference>
<dbReference type="PANTHER" id="PTHR11086">
    <property type="entry name" value="DEOXYCYTIDYLATE DEAMINASE-RELATED"/>
    <property type="match status" value="1"/>
</dbReference>
<evidence type="ECO:0000256" key="1">
    <source>
        <dbReference type="ARBA" id="ARBA00001947"/>
    </source>
</evidence>
<evidence type="ECO:0000256" key="2">
    <source>
        <dbReference type="ARBA" id="ARBA00006576"/>
    </source>
</evidence>
<evidence type="ECO:0000313" key="11">
    <source>
        <dbReference type="Proteomes" id="UP000004090"/>
    </source>
</evidence>
<feature type="domain" description="CMP/dCMP-type deaminase" evidence="9">
    <location>
        <begin position="17"/>
        <end position="153"/>
    </location>
</feature>
<dbReference type="InterPro" id="IPR015517">
    <property type="entry name" value="dCMP_deaminase-rel"/>
</dbReference>
<protein>
    <submittedName>
        <fullName evidence="10">Cytidine and deoxycytidylate deaminase zinc-binding region</fullName>
    </submittedName>
</protein>
<dbReference type="GO" id="GO:0004132">
    <property type="term" value="F:dCMP deaminase activity"/>
    <property type="evidence" value="ECO:0007669"/>
    <property type="project" value="InterPro"/>
</dbReference>
<accession>A8R8E2</accession>
<dbReference type="SUPFAM" id="SSF53927">
    <property type="entry name" value="Cytidine deaminase-like"/>
    <property type="match status" value="1"/>
</dbReference>
<keyword evidence="3 8" id="KW-0479">Metal-binding</keyword>
<keyword evidence="5" id="KW-0378">Hydrolase</keyword>
<dbReference type="GO" id="GO:0005737">
    <property type="term" value="C:cytoplasm"/>
    <property type="evidence" value="ECO:0007669"/>
    <property type="project" value="TreeGrafter"/>
</dbReference>
<dbReference type="Pfam" id="PF00383">
    <property type="entry name" value="dCMP_cyt_deam_1"/>
    <property type="match status" value="1"/>
</dbReference>
<proteinExistence type="inferred from homology"/>
<keyword evidence="4" id="KW-0545">Nucleotide biosynthesis</keyword>
<evidence type="ECO:0000256" key="3">
    <source>
        <dbReference type="ARBA" id="ARBA00022723"/>
    </source>
</evidence>
<dbReference type="EMBL" id="ABAW02000011">
    <property type="protein sequence ID" value="EDP12182.1"/>
    <property type="molecule type" value="Genomic_DNA"/>
</dbReference>
<dbReference type="PROSITE" id="PS00903">
    <property type="entry name" value="CYT_DCMP_DEAMINASES_1"/>
    <property type="match status" value="1"/>
</dbReference>
<keyword evidence="6 8" id="KW-0862">Zinc</keyword>
<dbReference type="Proteomes" id="UP000004090">
    <property type="component" value="Unassembled WGS sequence"/>
</dbReference>
<dbReference type="PROSITE" id="PS51747">
    <property type="entry name" value="CYT_DCMP_DEAMINASES_2"/>
    <property type="match status" value="1"/>
</dbReference>
<dbReference type="eggNOG" id="COG2131">
    <property type="taxonomic scope" value="Bacteria"/>
</dbReference>
<dbReference type="GO" id="GO:0009165">
    <property type="term" value="P:nucleotide biosynthetic process"/>
    <property type="evidence" value="ECO:0007669"/>
    <property type="project" value="UniProtKB-KW"/>
</dbReference>
<dbReference type="GO" id="GO:0008270">
    <property type="term" value="F:zinc ion binding"/>
    <property type="evidence" value="ECO:0007669"/>
    <property type="project" value="InterPro"/>
</dbReference>
<dbReference type="STRING" id="428127.EUBDOL_00276"/>
<reference evidence="10 11" key="2">
    <citation type="submission" date="2007-09" db="EMBL/GenBank/DDBJ databases">
        <authorList>
            <person name="Fulton L."/>
            <person name="Clifton S."/>
            <person name="Fulton B."/>
            <person name="Xu J."/>
            <person name="Minx P."/>
            <person name="Pepin K.H."/>
            <person name="Johnson M."/>
            <person name="Thiruvilangam P."/>
            <person name="Bhonagiri V."/>
            <person name="Nash W.E."/>
            <person name="Mardis E.R."/>
            <person name="Wilson R.K."/>
        </authorList>
    </citation>
    <scope>NUCLEOTIDE SEQUENCE [LARGE SCALE GENOMIC DNA]</scope>
    <source>
        <strain evidence="10 11">DSM 3991</strain>
    </source>
</reference>